<keyword evidence="1" id="KW-1185">Reference proteome</keyword>
<dbReference type="RefSeq" id="XP_065671789.1">
    <property type="nucleotide sequence ID" value="XM_065815717.1"/>
</dbReference>
<sequence>MSTSLVGKRRVRTTNINSVKRLIDKFTKVQHLNEEITYLTENETEQQEKENLATDFVMFYRTKLAEINKFINKQLNTKPDDVISNSNKSNSMVKLLPLKLHFFDGKPENWQTFYENFQCAVDSNEDLSSIQKLTYLRNLLEGQALSTITRLALTHDNYKVAISLLKERFDNRQLLIPSHMRALLSLEKVINLRNISSLRQIYDNLEIQIRNFENLNIDSLQYRPLLILILMQKVPEKLNLIISRKFNDVDC</sequence>
<proteinExistence type="predicted"/>
<evidence type="ECO:0000313" key="1">
    <source>
        <dbReference type="Proteomes" id="UP001652625"/>
    </source>
</evidence>
<dbReference type="InterPro" id="IPR005312">
    <property type="entry name" value="DUF1759"/>
</dbReference>
<protein>
    <submittedName>
        <fullName evidence="2">Uncharacterized protein LOC136089665</fullName>
    </submittedName>
</protein>
<accession>A0ABM4DBN9</accession>
<dbReference type="GeneID" id="136089665"/>
<gene>
    <name evidence="2" type="primary">LOC136089665</name>
</gene>
<name>A0ABM4DBN9_HYDVU</name>
<dbReference type="PANTHER" id="PTHR22954">
    <property type="entry name" value="RETROVIRAL PROTEASE-RELATED"/>
    <property type="match status" value="1"/>
</dbReference>
<dbReference type="Proteomes" id="UP001652625">
    <property type="component" value="Chromosome 13"/>
</dbReference>
<dbReference type="PANTHER" id="PTHR22954:SF3">
    <property type="entry name" value="PROTEIN CBG08539"/>
    <property type="match status" value="1"/>
</dbReference>
<organism evidence="1 2">
    <name type="scientific">Hydra vulgaris</name>
    <name type="common">Hydra</name>
    <name type="synonym">Hydra attenuata</name>
    <dbReference type="NCBI Taxonomy" id="6087"/>
    <lineage>
        <taxon>Eukaryota</taxon>
        <taxon>Metazoa</taxon>
        <taxon>Cnidaria</taxon>
        <taxon>Hydrozoa</taxon>
        <taxon>Hydroidolina</taxon>
        <taxon>Anthoathecata</taxon>
        <taxon>Aplanulata</taxon>
        <taxon>Hydridae</taxon>
        <taxon>Hydra</taxon>
    </lineage>
</organism>
<reference evidence="2" key="1">
    <citation type="submission" date="2025-08" db="UniProtKB">
        <authorList>
            <consortium name="RefSeq"/>
        </authorList>
    </citation>
    <scope>IDENTIFICATION</scope>
</reference>
<evidence type="ECO:0000313" key="2">
    <source>
        <dbReference type="RefSeq" id="XP_065671789.1"/>
    </source>
</evidence>
<dbReference type="Pfam" id="PF03564">
    <property type="entry name" value="DUF1759"/>
    <property type="match status" value="1"/>
</dbReference>